<name>A0AA91D9X6_9GAMM</name>
<sequence length="89" mass="9464">MAMHDQGHSAANDEFSLRRLLVAAPLTVGNAVVWLTHDRLVAAEIDKPRLTDASAVGEPIADTYFRDGRAAGNTIMKAPRTGFDAASAT</sequence>
<accession>A0AA91D9X6</accession>
<gene>
    <name evidence="1" type="ORF">A1356_18250</name>
</gene>
<dbReference type="RefSeq" id="WP_064029183.1">
    <property type="nucleotide sequence ID" value="NZ_LUUL01000109.1"/>
</dbReference>
<organism evidence="1 2">
    <name type="scientific">Methylomonas koyamae</name>
    <dbReference type="NCBI Taxonomy" id="702114"/>
    <lineage>
        <taxon>Bacteria</taxon>
        <taxon>Pseudomonadati</taxon>
        <taxon>Pseudomonadota</taxon>
        <taxon>Gammaproteobacteria</taxon>
        <taxon>Methylococcales</taxon>
        <taxon>Methylococcaceae</taxon>
        <taxon>Methylomonas</taxon>
    </lineage>
</organism>
<protein>
    <submittedName>
        <fullName evidence="1">Uncharacterized protein</fullName>
    </submittedName>
</protein>
<proteinExistence type="predicted"/>
<evidence type="ECO:0000313" key="2">
    <source>
        <dbReference type="Proteomes" id="UP000077734"/>
    </source>
</evidence>
<evidence type="ECO:0000313" key="1">
    <source>
        <dbReference type="EMBL" id="OAI23078.1"/>
    </source>
</evidence>
<dbReference type="EMBL" id="LUUL01000109">
    <property type="protein sequence ID" value="OAI23078.1"/>
    <property type="molecule type" value="Genomic_DNA"/>
</dbReference>
<dbReference type="AlphaFoldDB" id="A0AA91D9X6"/>
<comment type="caution">
    <text evidence="1">The sequence shown here is derived from an EMBL/GenBank/DDBJ whole genome shotgun (WGS) entry which is preliminary data.</text>
</comment>
<keyword evidence="2" id="KW-1185">Reference proteome</keyword>
<dbReference type="Proteomes" id="UP000077734">
    <property type="component" value="Unassembled WGS sequence"/>
</dbReference>
<reference evidence="1 2" key="1">
    <citation type="submission" date="2016-03" db="EMBL/GenBank/DDBJ databases">
        <authorList>
            <person name="Heylen K."/>
            <person name="De Vos P."/>
            <person name="Vekeman B."/>
        </authorList>
    </citation>
    <scope>NUCLEOTIDE SEQUENCE [LARGE SCALE GENOMIC DNA]</scope>
    <source>
        <strain evidence="1 2">R-49807</strain>
    </source>
</reference>